<comment type="caution">
    <text evidence="1">The sequence shown here is derived from an EMBL/GenBank/DDBJ whole genome shotgun (WGS) entry which is preliminary data.</text>
</comment>
<dbReference type="Proteomes" id="UP000199318">
    <property type="component" value="Unassembled WGS sequence"/>
</dbReference>
<gene>
    <name evidence="1" type="ORF">SAMN05444126_106137</name>
</gene>
<dbReference type="EMBL" id="FOGV01000006">
    <property type="protein sequence ID" value="SER82526.1"/>
    <property type="molecule type" value="Genomic_DNA"/>
</dbReference>
<protein>
    <submittedName>
        <fullName evidence="1">Uncharacterized protein</fullName>
    </submittedName>
</protein>
<dbReference type="AlphaFoldDB" id="A0A1H9SBV9"/>
<proteinExistence type="predicted"/>
<accession>A0A1H9SBV9</accession>
<name>A0A1H9SBV9_9BACI</name>
<evidence type="ECO:0000313" key="2">
    <source>
        <dbReference type="Proteomes" id="UP000199318"/>
    </source>
</evidence>
<reference evidence="2" key="1">
    <citation type="submission" date="2016-10" db="EMBL/GenBank/DDBJ databases">
        <authorList>
            <person name="de Groot N.N."/>
        </authorList>
    </citation>
    <scope>NUCLEOTIDE SEQUENCE [LARGE SCALE GENOMIC DNA]</scope>
    <source>
        <strain evidence="2">10nlg</strain>
    </source>
</reference>
<organism evidence="1 2">
    <name type="scientific">Salisediminibacterium halotolerans</name>
    <dbReference type="NCBI Taxonomy" id="517425"/>
    <lineage>
        <taxon>Bacteria</taxon>
        <taxon>Bacillati</taxon>
        <taxon>Bacillota</taxon>
        <taxon>Bacilli</taxon>
        <taxon>Bacillales</taxon>
        <taxon>Bacillaceae</taxon>
        <taxon>Salisediminibacterium</taxon>
    </lineage>
</organism>
<dbReference type="STRING" id="1464123.SAMN05444126_106137"/>
<evidence type="ECO:0000313" key="1">
    <source>
        <dbReference type="EMBL" id="SER82526.1"/>
    </source>
</evidence>
<sequence length="95" mass="10768">MTDEVIAEGANAVRESLRQPDSYWTHLWKGLKYRSTDGEPCRQMLARVKLSGIQDRDMLIAGMSLSFFNTVLYIGSSRLLMEVNGIGVKTHPFVY</sequence>
<keyword evidence="2" id="KW-1185">Reference proteome</keyword>